<dbReference type="PROSITE" id="PS00041">
    <property type="entry name" value="HTH_ARAC_FAMILY_1"/>
    <property type="match status" value="1"/>
</dbReference>
<dbReference type="InterPro" id="IPR037923">
    <property type="entry name" value="HTH-like"/>
</dbReference>
<dbReference type="GO" id="GO:0003700">
    <property type="term" value="F:DNA-binding transcription factor activity"/>
    <property type="evidence" value="ECO:0007669"/>
    <property type="project" value="InterPro"/>
</dbReference>
<dbReference type="RefSeq" id="WP_226393559.1">
    <property type="nucleotide sequence ID" value="NZ_JADCKB010000031.1"/>
</dbReference>
<comment type="caution">
    <text evidence="5">The sequence shown here is derived from an EMBL/GenBank/DDBJ whole genome shotgun (WGS) entry which is preliminary data.</text>
</comment>
<evidence type="ECO:0000313" key="5">
    <source>
        <dbReference type="EMBL" id="MBE5041020.1"/>
    </source>
</evidence>
<dbReference type="Pfam" id="PF12833">
    <property type="entry name" value="HTH_18"/>
    <property type="match status" value="1"/>
</dbReference>
<dbReference type="Pfam" id="PF02311">
    <property type="entry name" value="AraC_binding"/>
    <property type="match status" value="1"/>
</dbReference>
<dbReference type="Gene3D" id="1.10.10.60">
    <property type="entry name" value="Homeodomain-like"/>
    <property type="match status" value="2"/>
</dbReference>
<dbReference type="GO" id="GO:0043565">
    <property type="term" value="F:sequence-specific DNA binding"/>
    <property type="evidence" value="ECO:0007669"/>
    <property type="project" value="InterPro"/>
</dbReference>
<dbReference type="PROSITE" id="PS01124">
    <property type="entry name" value="HTH_ARAC_FAMILY_2"/>
    <property type="match status" value="1"/>
</dbReference>
<dbReference type="PANTHER" id="PTHR43280">
    <property type="entry name" value="ARAC-FAMILY TRANSCRIPTIONAL REGULATOR"/>
    <property type="match status" value="1"/>
</dbReference>
<gene>
    <name evidence="5" type="ORF">INF28_11175</name>
</gene>
<dbReference type="InterPro" id="IPR003313">
    <property type="entry name" value="AraC-bd"/>
</dbReference>
<keyword evidence="3" id="KW-0804">Transcription</keyword>
<accession>A0A9D5R9F2</accession>
<evidence type="ECO:0000256" key="1">
    <source>
        <dbReference type="ARBA" id="ARBA00023015"/>
    </source>
</evidence>
<dbReference type="SUPFAM" id="SSF51215">
    <property type="entry name" value="Regulatory protein AraC"/>
    <property type="match status" value="1"/>
</dbReference>
<keyword evidence="2" id="KW-0238">DNA-binding</keyword>
<dbReference type="Proteomes" id="UP000806542">
    <property type="component" value="Unassembled WGS sequence"/>
</dbReference>
<proteinExistence type="predicted"/>
<feature type="domain" description="HTH araC/xylS-type" evidence="4">
    <location>
        <begin position="193"/>
        <end position="290"/>
    </location>
</feature>
<evidence type="ECO:0000256" key="2">
    <source>
        <dbReference type="ARBA" id="ARBA00023125"/>
    </source>
</evidence>
<evidence type="ECO:0000256" key="3">
    <source>
        <dbReference type="ARBA" id="ARBA00023163"/>
    </source>
</evidence>
<dbReference type="SUPFAM" id="SSF46689">
    <property type="entry name" value="Homeodomain-like"/>
    <property type="match status" value="1"/>
</dbReference>
<dbReference type="InterPro" id="IPR018062">
    <property type="entry name" value="HTH_AraC-typ_CS"/>
</dbReference>
<protein>
    <submittedName>
        <fullName evidence="5">AraC family transcriptional regulator</fullName>
    </submittedName>
</protein>
<dbReference type="InterPro" id="IPR009057">
    <property type="entry name" value="Homeodomain-like_sf"/>
</dbReference>
<sequence>MIFNITENQLYLASKKLNNIYPKISNDIFTLEIFWCRIAFSKNAFWNFKEHGHSFFELHIPTSDYAKYIINGNEIIASKGTLLLIPPHQTHHLIEVSDNFSEFVFGFGIAETLELQKLLTKNIHHYYFAEANTYIYTLIDNILKNTLQEYVGYGVAIENQLSCIFIEILQNILKNSTLKSEQNYNITNTTRVRLAINYINDNISNVTVNDIANSLHISTRQLNRIIQLALSMTTIELITDRRIRAAKKMMQDSDNSMTIISELVGFKSLQHFSKTFKKLEGVSPSVYKKDLDK</sequence>
<keyword evidence="6" id="KW-1185">Reference proteome</keyword>
<reference evidence="5" key="1">
    <citation type="submission" date="2020-10" db="EMBL/GenBank/DDBJ databases">
        <title>ChiBAC.</title>
        <authorList>
            <person name="Zenner C."/>
            <person name="Hitch T.C.A."/>
            <person name="Clavel T."/>
        </authorList>
    </citation>
    <scope>NUCLEOTIDE SEQUENCE</scope>
    <source>
        <strain evidence="5">DSM 107454</strain>
    </source>
</reference>
<dbReference type="PANTHER" id="PTHR43280:SF2">
    <property type="entry name" value="HTH-TYPE TRANSCRIPTIONAL REGULATOR EXSA"/>
    <property type="match status" value="1"/>
</dbReference>
<dbReference type="SMART" id="SM00342">
    <property type="entry name" value="HTH_ARAC"/>
    <property type="match status" value="1"/>
</dbReference>
<keyword evidence="1" id="KW-0805">Transcription regulation</keyword>
<evidence type="ECO:0000259" key="4">
    <source>
        <dbReference type="PROSITE" id="PS01124"/>
    </source>
</evidence>
<evidence type="ECO:0000313" key="6">
    <source>
        <dbReference type="Proteomes" id="UP000806542"/>
    </source>
</evidence>
<organism evidence="5 6">
    <name type="scientific">Ructibacterium gallinarum</name>
    <dbReference type="NCBI Taxonomy" id="2779355"/>
    <lineage>
        <taxon>Bacteria</taxon>
        <taxon>Bacillati</taxon>
        <taxon>Bacillota</taxon>
        <taxon>Clostridia</taxon>
        <taxon>Eubacteriales</taxon>
        <taxon>Oscillospiraceae</taxon>
        <taxon>Ructibacterium</taxon>
    </lineage>
</organism>
<dbReference type="InterPro" id="IPR018060">
    <property type="entry name" value="HTH_AraC"/>
</dbReference>
<dbReference type="EMBL" id="JADCKB010000031">
    <property type="protein sequence ID" value="MBE5041020.1"/>
    <property type="molecule type" value="Genomic_DNA"/>
</dbReference>
<dbReference type="AlphaFoldDB" id="A0A9D5R9F2"/>
<name>A0A9D5R9F2_9FIRM</name>